<gene>
    <name evidence="2" type="ORF">RND81_01G021800</name>
</gene>
<organism evidence="2 3">
    <name type="scientific">Saponaria officinalis</name>
    <name type="common">Common soapwort</name>
    <name type="synonym">Lychnis saponaria</name>
    <dbReference type="NCBI Taxonomy" id="3572"/>
    <lineage>
        <taxon>Eukaryota</taxon>
        <taxon>Viridiplantae</taxon>
        <taxon>Streptophyta</taxon>
        <taxon>Embryophyta</taxon>
        <taxon>Tracheophyta</taxon>
        <taxon>Spermatophyta</taxon>
        <taxon>Magnoliopsida</taxon>
        <taxon>eudicotyledons</taxon>
        <taxon>Gunneridae</taxon>
        <taxon>Pentapetalae</taxon>
        <taxon>Caryophyllales</taxon>
        <taxon>Caryophyllaceae</taxon>
        <taxon>Caryophylleae</taxon>
        <taxon>Saponaria</taxon>
    </lineage>
</organism>
<reference evidence="2" key="1">
    <citation type="submission" date="2024-03" db="EMBL/GenBank/DDBJ databases">
        <title>WGS assembly of Saponaria officinalis var. Norfolk2.</title>
        <authorList>
            <person name="Jenkins J."/>
            <person name="Shu S."/>
            <person name="Grimwood J."/>
            <person name="Barry K."/>
            <person name="Goodstein D."/>
            <person name="Schmutz J."/>
            <person name="Leebens-Mack J."/>
            <person name="Osbourn A."/>
        </authorList>
    </citation>
    <scope>NUCLEOTIDE SEQUENCE [LARGE SCALE GENOMIC DNA]</scope>
    <source>
        <strain evidence="2">JIC</strain>
    </source>
</reference>
<name>A0AAW1NFM2_SAPOF</name>
<evidence type="ECO:0008006" key="4">
    <source>
        <dbReference type="Google" id="ProtNLM"/>
    </source>
</evidence>
<keyword evidence="1" id="KW-1133">Transmembrane helix</keyword>
<dbReference type="EMBL" id="JBDFQZ010000001">
    <property type="protein sequence ID" value="KAK9755388.1"/>
    <property type="molecule type" value="Genomic_DNA"/>
</dbReference>
<dbReference type="AlphaFoldDB" id="A0AAW1NFM2"/>
<accession>A0AAW1NFM2</accession>
<keyword evidence="1" id="KW-0472">Membrane</keyword>
<dbReference type="PROSITE" id="PS51257">
    <property type="entry name" value="PROKAR_LIPOPROTEIN"/>
    <property type="match status" value="1"/>
</dbReference>
<dbReference type="Proteomes" id="UP001443914">
    <property type="component" value="Unassembled WGS sequence"/>
</dbReference>
<proteinExistence type="predicted"/>
<comment type="caution">
    <text evidence="2">The sequence shown here is derived from an EMBL/GenBank/DDBJ whole genome shotgun (WGS) entry which is preliminary data.</text>
</comment>
<feature type="transmembrane region" description="Helical" evidence="1">
    <location>
        <begin position="43"/>
        <end position="65"/>
    </location>
</feature>
<feature type="transmembrane region" description="Helical" evidence="1">
    <location>
        <begin position="6"/>
        <end position="31"/>
    </location>
</feature>
<evidence type="ECO:0000313" key="3">
    <source>
        <dbReference type="Proteomes" id="UP001443914"/>
    </source>
</evidence>
<keyword evidence="1" id="KW-0812">Transmembrane</keyword>
<protein>
    <recommendedName>
        <fullName evidence="4">NADH dehydrogenase subunit 4L</fullName>
    </recommendedName>
</protein>
<evidence type="ECO:0000256" key="1">
    <source>
        <dbReference type="SAM" id="Phobius"/>
    </source>
</evidence>
<feature type="transmembrane region" description="Helical" evidence="1">
    <location>
        <begin position="71"/>
        <end position="92"/>
    </location>
</feature>
<sequence>MSRIFLANFICSSILFLISFVACLAFGVSIVSWSNVETISSNVLAALVLFTVLAVNLRSLIYSWAEETLTSLGMFTVSVLLILSPSCFILLLSDVSCANLF</sequence>
<evidence type="ECO:0000313" key="2">
    <source>
        <dbReference type="EMBL" id="KAK9755388.1"/>
    </source>
</evidence>
<keyword evidence="3" id="KW-1185">Reference proteome</keyword>